<evidence type="ECO:0000313" key="1">
    <source>
        <dbReference type="EMBL" id="KAJ1213783.1"/>
    </source>
</evidence>
<reference evidence="1" key="1">
    <citation type="journal article" date="2022" name="bioRxiv">
        <title>Sequencing and chromosome-scale assembly of the giantPleurodeles waltlgenome.</title>
        <authorList>
            <person name="Brown T."/>
            <person name="Elewa A."/>
            <person name="Iarovenko S."/>
            <person name="Subramanian E."/>
            <person name="Araus A.J."/>
            <person name="Petzold A."/>
            <person name="Susuki M."/>
            <person name="Suzuki K.-i.T."/>
            <person name="Hayashi T."/>
            <person name="Toyoda A."/>
            <person name="Oliveira C."/>
            <person name="Osipova E."/>
            <person name="Leigh N.D."/>
            <person name="Simon A."/>
            <person name="Yun M.H."/>
        </authorList>
    </citation>
    <scope>NUCLEOTIDE SEQUENCE</scope>
    <source>
        <strain evidence="1">20211129_DDA</strain>
        <tissue evidence="1">Liver</tissue>
    </source>
</reference>
<accession>A0AAV7WI91</accession>
<organism evidence="1 2">
    <name type="scientific">Pleurodeles waltl</name>
    <name type="common">Iberian ribbed newt</name>
    <dbReference type="NCBI Taxonomy" id="8319"/>
    <lineage>
        <taxon>Eukaryota</taxon>
        <taxon>Metazoa</taxon>
        <taxon>Chordata</taxon>
        <taxon>Craniata</taxon>
        <taxon>Vertebrata</taxon>
        <taxon>Euteleostomi</taxon>
        <taxon>Amphibia</taxon>
        <taxon>Batrachia</taxon>
        <taxon>Caudata</taxon>
        <taxon>Salamandroidea</taxon>
        <taxon>Salamandridae</taxon>
        <taxon>Pleurodelinae</taxon>
        <taxon>Pleurodeles</taxon>
    </lineage>
</organism>
<keyword evidence="2" id="KW-1185">Reference proteome</keyword>
<dbReference type="AlphaFoldDB" id="A0AAV7WI91"/>
<protein>
    <submittedName>
        <fullName evidence="1">Uncharacterized protein</fullName>
    </submittedName>
</protein>
<name>A0AAV7WI91_PLEWA</name>
<dbReference type="Proteomes" id="UP001066276">
    <property type="component" value="Chromosome 1_1"/>
</dbReference>
<gene>
    <name evidence="1" type="ORF">NDU88_001414</name>
</gene>
<comment type="caution">
    <text evidence="1">The sequence shown here is derived from an EMBL/GenBank/DDBJ whole genome shotgun (WGS) entry which is preliminary data.</text>
</comment>
<dbReference type="EMBL" id="JANPWB010000001">
    <property type="protein sequence ID" value="KAJ1213783.1"/>
    <property type="molecule type" value="Genomic_DNA"/>
</dbReference>
<sequence length="81" mass="9509">MDRMSERLAKHGERIGMVERRASEAKDKQVIMYTLQKQMDKLLQVLQVKTEDLKACLQRNNVRIVGIAESTNIDNMERYIE</sequence>
<proteinExistence type="predicted"/>
<evidence type="ECO:0000313" key="2">
    <source>
        <dbReference type="Proteomes" id="UP001066276"/>
    </source>
</evidence>